<dbReference type="InterPro" id="IPR041916">
    <property type="entry name" value="Anti_sigma_zinc_sf"/>
</dbReference>
<dbReference type="Gene3D" id="1.10.10.1320">
    <property type="entry name" value="Anti-sigma factor, zinc-finger domain"/>
    <property type="match status" value="1"/>
</dbReference>
<sequence>MTTGHDTPCAENALLHALFDGELDAANALRCEAHVAECAACRAELGHLVEIRALLADGVAWRAPDALRMRIRDALAREEQAAGAGRAPGPGWMARLRDAARSWAVLPGGVALAASLALAVLVTRPEETTDLSKQLVAGHVRSLLANHLTDVQTSDQHTVKPWFSGKIDFAPPVVDLSDRGFPLVGGRLDYIGDRVVAALIYRRHKHVINLFSWPSDGRIPRSGAMDGYNILGWQQAGLTFWAVSDLNAVELKEFQDDFAERAPR</sequence>
<gene>
    <name evidence="2" type="ORF">IFDJLNFL_0748</name>
    <name evidence="3" type="ORF">MTDSW087_00760</name>
</gene>
<dbReference type="RefSeq" id="WP_144760342.1">
    <property type="nucleotide sequence ID" value="NZ_BPQI01000015.1"/>
</dbReference>
<protein>
    <recommendedName>
        <fullName evidence="1">Putative zinc-finger domain-containing protein</fullName>
    </recommendedName>
</protein>
<evidence type="ECO:0000259" key="1">
    <source>
        <dbReference type="Pfam" id="PF13490"/>
    </source>
</evidence>
<keyword evidence="5" id="KW-1185">Reference proteome</keyword>
<evidence type="ECO:0000313" key="3">
    <source>
        <dbReference type="EMBL" id="VUF11087.1"/>
    </source>
</evidence>
<dbReference type="AlphaFoldDB" id="A0A564FSU6"/>
<evidence type="ECO:0000313" key="5">
    <source>
        <dbReference type="Proteomes" id="UP001055303"/>
    </source>
</evidence>
<dbReference type="EMBL" id="CABFVH010000003">
    <property type="protein sequence ID" value="VUF11087.1"/>
    <property type="molecule type" value="Genomic_DNA"/>
</dbReference>
<proteinExistence type="predicted"/>
<organism evidence="3 4">
    <name type="scientific">Methylobacterium dankookense</name>
    <dbReference type="NCBI Taxonomy" id="560405"/>
    <lineage>
        <taxon>Bacteria</taxon>
        <taxon>Pseudomonadati</taxon>
        <taxon>Pseudomonadota</taxon>
        <taxon>Alphaproteobacteria</taxon>
        <taxon>Hyphomicrobiales</taxon>
        <taxon>Methylobacteriaceae</taxon>
        <taxon>Methylobacterium</taxon>
    </lineage>
</organism>
<evidence type="ECO:0000313" key="4">
    <source>
        <dbReference type="Proteomes" id="UP000401717"/>
    </source>
</evidence>
<name>A0A564FSU6_9HYPH</name>
<reference evidence="3 4" key="1">
    <citation type="submission" date="2019-06" db="EMBL/GenBank/DDBJ databases">
        <authorList>
            <person name="Rodrigo-Torres L."/>
            <person name="Arahal R. D."/>
            <person name="Lucena T."/>
        </authorList>
    </citation>
    <scope>NUCLEOTIDE SEQUENCE [LARGE SCALE GENOMIC DNA]</scope>
    <source>
        <strain evidence="3 4">SW08-7</strain>
    </source>
</reference>
<accession>A0A564FSU6</accession>
<dbReference type="OrthoDB" id="7549755at2"/>
<reference evidence="2" key="2">
    <citation type="journal article" date="2021" name="Front. Microbiol.">
        <title>Comprehensive Comparative Genomics and Phenotyping of Methylobacterium Species.</title>
        <authorList>
            <person name="Alessa O."/>
            <person name="Ogura Y."/>
            <person name="Fujitani Y."/>
            <person name="Takami H."/>
            <person name="Hayashi T."/>
            <person name="Sahin N."/>
            <person name="Tani A."/>
        </authorList>
    </citation>
    <scope>NUCLEOTIDE SEQUENCE</scope>
    <source>
        <strain evidence="2">DSM 22415</strain>
    </source>
</reference>
<dbReference type="Proteomes" id="UP001055303">
    <property type="component" value="Unassembled WGS sequence"/>
</dbReference>
<evidence type="ECO:0000313" key="2">
    <source>
        <dbReference type="EMBL" id="GJD54869.1"/>
    </source>
</evidence>
<dbReference type="Pfam" id="PF13490">
    <property type="entry name" value="zf-HC2"/>
    <property type="match status" value="1"/>
</dbReference>
<reference evidence="2" key="3">
    <citation type="submission" date="2021-08" db="EMBL/GenBank/DDBJ databases">
        <authorList>
            <person name="Tani A."/>
            <person name="Ola A."/>
            <person name="Ogura Y."/>
            <person name="Katsura K."/>
            <person name="Hayashi T."/>
        </authorList>
    </citation>
    <scope>NUCLEOTIDE SEQUENCE</scope>
    <source>
        <strain evidence="2">DSM 22415</strain>
    </source>
</reference>
<dbReference type="InterPro" id="IPR027383">
    <property type="entry name" value="Znf_put"/>
</dbReference>
<dbReference type="EMBL" id="BPQI01000015">
    <property type="protein sequence ID" value="GJD54869.1"/>
    <property type="molecule type" value="Genomic_DNA"/>
</dbReference>
<dbReference type="Proteomes" id="UP000401717">
    <property type="component" value="Unassembled WGS sequence"/>
</dbReference>
<feature type="domain" description="Putative zinc-finger" evidence="1">
    <location>
        <begin position="13"/>
        <end position="42"/>
    </location>
</feature>